<dbReference type="CDD" id="cd02005">
    <property type="entry name" value="TPP_PDC_IPDC"/>
    <property type="match status" value="1"/>
</dbReference>
<dbReference type="InterPro" id="IPR029061">
    <property type="entry name" value="THDP-binding"/>
</dbReference>
<dbReference type="InterPro" id="IPR012001">
    <property type="entry name" value="Thiamin_PyroP_enz_TPP-bd_dom"/>
</dbReference>
<keyword evidence="4" id="KW-0210">Decarboxylase</keyword>
<dbReference type="InterPro" id="IPR012110">
    <property type="entry name" value="PDC/IPDC-like"/>
</dbReference>
<dbReference type="AlphaFoldDB" id="A0A261Y397"/>
<feature type="domain" description="Thiamine pyrophosphate enzyme N-terminal TPP-binding" evidence="13">
    <location>
        <begin position="8"/>
        <end position="114"/>
    </location>
</feature>
<dbReference type="PANTHER" id="PTHR43452:SF30">
    <property type="entry name" value="PYRUVATE DECARBOXYLASE ISOZYME 1-RELATED"/>
    <property type="match status" value="1"/>
</dbReference>
<sequence length="579" mass="64425">MAHKTVSVGNYLLYRLKEVGVETLFGVPGDYNMPFLDLIEDYEGMDWGNNCNELNAACAADGYARMRGVGAVVTTFGVGELNAVNGIAGSYSEMVPVVHIAGSPNTASQARGALLHHTLGNGDFRVFRRMFSEITIANTSLTKSNAVEEVDRILRSCVLGVRPVYIDLPIDVVNEELNLPEWPPKPLDLTPPPNPPRTQQACLKAILSEIRQAKRPILLVDACAVRHNLEKQVQQLMDVSGFPTYVAPMGKGAVSEDHPQFRGCYAGNVSHPQVQEEVHNSDLVLSIGSLNSDFNTGGFTYHIDQEKVIDLHSFATIIYHANYEKGAGPLTLSSTGMRELLPLLIENWPKDIAKPQIPPRILPESADTKTDAITQSYFWPTMTRYMDRNAVIVAETGTAEFGIINMKAPEDATFVTQVLWGSIGYSVGAAMGAQQAARLEDRRVFLFVGDGSFQVSAQEVSTMLRKGQTPVIILINNDGYTIEKLIHGAKRKYNNVQMWEYSKTLEYFGAYREENKRNKTGEKQSQVGIQGTFRTRAELEKAMEQVKREKDKIHFLEVMMDEFDAPQELKKTVEQSENR</sequence>
<dbReference type="GO" id="GO:0000287">
    <property type="term" value="F:magnesium ion binding"/>
    <property type="evidence" value="ECO:0007669"/>
    <property type="project" value="InterPro"/>
</dbReference>
<organism evidence="14 15">
    <name type="scientific">Bifiguratus adelaidae</name>
    <dbReference type="NCBI Taxonomy" id="1938954"/>
    <lineage>
        <taxon>Eukaryota</taxon>
        <taxon>Fungi</taxon>
        <taxon>Fungi incertae sedis</taxon>
        <taxon>Mucoromycota</taxon>
        <taxon>Mucoromycotina</taxon>
        <taxon>Endogonomycetes</taxon>
        <taxon>Endogonales</taxon>
        <taxon>Endogonales incertae sedis</taxon>
        <taxon>Bifiguratus</taxon>
    </lineage>
</organism>
<dbReference type="PIRSF" id="PIRSF036565">
    <property type="entry name" value="Pyruvt_ip_decrb"/>
    <property type="match status" value="1"/>
</dbReference>
<evidence type="ECO:0000256" key="7">
    <source>
        <dbReference type="ARBA" id="ARBA00023239"/>
    </source>
</evidence>
<evidence type="ECO:0000313" key="14">
    <source>
        <dbReference type="EMBL" id="OZJ05100.1"/>
    </source>
</evidence>
<dbReference type="GO" id="GO:0005829">
    <property type="term" value="C:cytosol"/>
    <property type="evidence" value="ECO:0007669"/>
    <property type="project" value="TreeGrafter"/>
</dbReference>
<dbReference type="PANTHER" id="PTHR43452">
    <property type="entry name" value="PYRUVATE DECARBOXYLASE"/>
    <property type="match status" value="1"/>
</dbReference>
<proteinExistence type="inferred from homology"/>
<dbReference type="InterPro" id="IPR011766">
    <property type="entry name" value="TPP_enzyme_TPP-bd"/>
</dbReference>
<keyword evidence="7" id="KW-0456">Lyase</keyword>
<dbReference type="FunFam" id="3.40.50.970:FF:000019">
    <property type="entry name" value="Pyruvate decarboxylase isozyme"/>
    <property type="match status" value="1"/>
</dbReference>
<feature type="binding site" evidence="8">
    <location>
        <position position="477"/>
    </location>
    <ligand>
        <name>Mg(2+)</name>
        <dbReference type="ChEBI" id="CHEBI:18420"/>
    </ligand>
</feature>
<name>A0A261Y397_9FUNG</name>
<reference evidence="14 15" key="1">
    <citation type="journal article" date="2017" name="Mycologia">
        <title>Bifiguratus adelaidae, gen. et sp. nov., a new member of Mucoromycotina in endophytic and soil-dwelling habitats.</title>
        <authorList>
            <person name="Torres-Cruz T.J."/>
            <person name="Billingsley Tobias T.L."/>
            <person name="Almatruk M."/>
            <person name="Hesse C."/>
            <person name="Kuske C.R."/>
            <person name="Desiro A."/>
            <person name="Benucci G.M."/>
            <person name="Bonito G."/>
            <person name="Stajich J.E."/>
            <person name="Dunlap C."/>
            <person name="Arnold A.E."/>
            <person name="Porras-Alfaro A."/>
        </authorList>
    </citation>
    <scope>NUCLEOTIDE SEQUENCE [LARGE SCALE GENOMIC DNA]</scope>
    <source>
        <strain evidence="14 15">AZ0501</strain>
    </source>
</reference>
<dbReference type="Proteomes" id="UP000242875">
    <property type="component" value="Unassembled WGS sequence"/>
</dbReference>
<evidence type="ECO:0000313" key="15">
    <source>
        <dbReference type="Proteomes" id="UP000242875"/>
    </source>
</evidence>
<comment type="caution">
    <text evidence="14">The sequence shown here is derived from an EMBL/GenBank/DDBJ whole genome shotgun (WGS) entry which is preliminary data.</text>
</comment>
<dbReference type="Pfam" id="PF00205">
    <property type="entry name" value="TPP_enzyme_M"/>
    <property type="match status" value="1"/>
</dbReference>
<evidence type="ECO:0008006" key="16">
    <source>
        <dbReference type="Google" id="ProtNLM"/>
    </source>
</evidence>
<keyword evidence="10" id="KW-0175">Coiled coil</keyword>
<feature type="coiled-coil region" evidence="10">
    <location>
        <begin position="529"/>
        <end position="559"/>
    </location>
</feature>
<evidence type="ECO:0000256" key="5">
    <source>
        <dbReference type="ARBA" id="ARBA00022842"/>
    </source>
</evidence>
<evidence type="ECO:0000259" key="11">
    <source>
        <dbReference type="Pfam" id="PF00205"/>
    </source>
</evidence>
<keyword evidence="5 8" id="KW-0460">Magnesium</keyword>
<keyword evidence="6 9" id="KW-0786">Thiamine pyrophosphate</keyword>
<comment type="cofactor">
    <cofactor evidence="8">
        <name>Mg(2+)</name>
        <dbReference type="ChEBI" id="CHEBI:18420"/>
    </cofactor>
    <text evidence="8">Binds 1 Mg(2+) per subunit.</text>
</comment>
<gene>
    <name evidence="14" type="ORF">BZG36_01357</name>
</gene>
<evidence type="ECO:0000259" key="12">
    <source>
        <dbReference type="Pfam" id="PF02775"/>
    </source>
</evidence>
<evidence type="ECO:0000256" key="9">
    <source>
        <dbReference type="RuleBase" id="RU362132"/>
    </source>
</evidence>
<accession>A0A261Y397</accession>
<dbReference type="GO" id="GO:0000949">
    <property type="term" value="P:aromatic amino acid family catabolic process to alcohol via Ehrlich pathway"/>
    <property type="evidence" value="ECO:0007669"/>
    <property type="project" value="TreeGrafter"/>
</dbReference>
<evidence type="ECO:0000256" key="6">
    <source>
        <dbReference type="ARBA" id="ARBA00023052"/>
    </source>
</evidence>
<dbReference type="FunFam" id="3.40.50.970:FF:000024">
    <property type="entry name" value="Pyruvate decarboxylase isozyme"/>
    <property type="match status" value="1"/>
</dbReference>
<dbReference type="GO" id="GO:0030976">
    <property type="term" value="F:thiamine pyrophosphate binding"/>
    <property type="evidence" value="ECO:0007669"/>
    <property type="project" value="InterPro"/>
</dbReference>
<evidence type="ECO:0000259" key="13">
    <source>
        <dbReference type="Pfam" id="PF02776"/>
    </source>
</evidence>
<evidence type="ECO:0000256" key="2">
    <source>
        <dbReference type="ARBA" id="ARBA00007812"/>
    </source>
</evidence>
<dbReference type="SUPFAM" id="SSF52467">
    <property type="entry name" value="DHS-like NAD/FAD-binding domain"/>
    <property type="match status" value="1"/>
</dbReference>
<evidence type="ECO:0000256" key="10">
    <source>
        <dbReference type="SAM" id="Coils"/>
    </source>
</evidence>
<feature type="binding site" evidence="8">
    <location>
        <position position="450"/>
    </location>
    <ligand>
        <name>Mg(2+)</name>
        <dbReference type="ChEBI" id="CHEBI:18420"/>
    </ligand>
</feature>
<dbReference type="GO" id="GO:0005634">
    <property type="term" value="C:nucleus"/>
    <property type="evidence" value="ECO:0007669"/>
    <property type="project" value="TreeGrafter"/>
</dbReference>
<comment type="cofactor">
    <cofactor evidence="1">
        <name>thiamine diphosphate</name>
        <dbReference type="ChEBI" id="CHEBI:58937"/>
    </cofactor>
</comment>
<dbReference type="InterPro" id="IPR029035">
    <property type="entry name" value="DHS-like_NAD/FAD-binding_dom"/>
</dbReference>
<evidence type="ECO:0000256" key="8">
    <source>
        <dbReference type="PIRSR" id="PIRSR036565-2"/>
    </source>
</evidence>
<feature type="binding site" evidence="8">
    <location>
        <position position="479"/>
    </location>
    <ligand>
        <name>Mg(2+)</name>
        <dbReference type="ChEBI" id="CHEBI:18420"/>
    </ligand>
</feature>
<evidence type="ECO:0000256" key="4">
    <source>
        <dbReference type="ARBA" id="ARBA00022793"/>
    </source>
</evidence>
<protein>
    <recommendedName>
        <fullName evidence="16">Pyruvate decarboxylase</fullName>
    </recommendedName>
</protein>
<dbReference type="InterPro" id="IPR047213">
    <property type="entry name" value="TPP_PYR_PDC_IPDC-like"/>
</dbReference>
<dbReference type="InterPro" id="IPR012000">
    <property type="entry name" value="Thiamin_PyroP_enz_cen_dom"/>
</dbReference>
<dbReference type="EMBL" id="MVBO01000022">
    <property type="protein sequence ID" value="OZJ05100.1"/>
    <property type="molecule type" value="Genomic_DNA"/>
</dbReference>
<dbReference type="Gene3D" id="3.40.50.970">
    <property type="match status" value="2"/>
</dbReference>
<evidence type="ECO:0000256" key="3">
    <source>
        <dbReference type="ARBA" id="ARBA00022723"/>
    </source>
</evidence>
<keyword evidence="3 8" id="KW-0479">Metal-binding</keyword>
<dbReference type="OrthoDB" id="3970464at2759"/>
<dbReference type="CDD" id="cd07038">
    <property type="entry name" value="TPP_PYR_PDC_IPDC_like"/>
    <property type="match status" value="1"/>
</dbReference>
<dbReference type="InterPro" id="IPR047214">
    <property type="entry name" value="TPP_PDC_IPDC"/>
</dbReference>
<dbReference type="Pfam" id="PF02776">
    <property type="entry name" value="TPP_enzyme_N"/>
    <property type="match status" value="1"/>
</dbReference>
<keyword evidence="15" id="KW-1185">Reference proteome</keyword>
<dbReference type="Pfam" id="PF02775">
    <property type="entry name" value="TPP_enzyme_C"/>
    <property type="match status" value="1"/>
</dbReference>
<feature type="domain" description="Thiamine pyrophosphate enzyme TPP-binding" evidence="12">
    <location>
        <begin position="407"/>
        <end position="558"/>
    </location>
</feature>
<dbReference type="SUPFAM" id="SSF52518">
    <property type="entry name" value="Thiamin diphosphate-binding fold (THDP-binding)"/>
    <property type="match status" value="2"/>
</dbReference>
<feature type="domain" description="Thiamine pyrophosphate enzyme central" evidence="11">
    <location>
        <begin position="204"/>
        <end position="312"/>
    </location>
</feature>
<dbReference type="Gene3D" id="3.40.50.1220">
    <property type="entry name" value="TPP-binding domain"/>
    <property type="match status" value="1"/>
</dbReference>
<dbReference type="GO" id="GO:0004737">
    <property type="term" value="F:pyruvate decarboxylase activity"/>
    <property type="evidence" value="ECO:0007669"/>
    <property type="project" value="TreeGrafter"/>
</dbReference>
<comment type="similarity">
    <text evidence="2 9">Belongs to the TPP enzyme family.</text>
</comment>
<evidence type="ECO:0000256" key="1">
    <source>
        <dbReference type="ARBA" id="ARBA00001964"/>
    </source>
</evidence>